<dbReference type="Proteomes" id="UP000319148">
    <property type="component" value="Unassembled WGS sequence"/>
</dbReference>
<proteinExistence type="predicted"/>
<organism evidence="1 2">
    <name type="scientific">Emcibacter nanhaiensis</name>
    <dbReference type="NCBI Taxonomy" id="1505037"/>
    <lineage>
        <taxon>Bacteria</taxon>
        <taxon>Pseudomonadati</taxon>
        <taxon>Pseudomonadota</taxon>
        <taxon>Alphaproteobacteria</taxon>
        <taxon>Emcibacterales</taxon>
        <taxon>Emcibacteraceae</taxon>
        <taxon>Emcibacter</taxon>
    </lineage>
</organism>
<dbReference type="RefSeq" id="WP_139937991.1">
    <property type="nucleotide sequence ID" value="NZ_JBHSYP010000022.1"/>
</dbReference>
<gene>
    <name evidence="1" type="ORF">FIV46_01295</name>
</gene>
<name>A0A501PSP4_9PROT</name>
<accession>A0A501PSP4</accession>
<sequence>MTKLITQHQLATLNQAELHQLYRILHQRLACSAPGTAERRNCLASLENIGNAMYGHYQQHVTPGPGL</sequence>
<comment type="caution">
    <text evidence="1">The sequence shown here is derived from an EMBL/GenBank/DDBJ whole genome shotgun (WGS) entry which is preliminary data.</text>
</comment>
<dbReference type="AlphaFoldDB" id="A0A501PSP4"/>
<dbReference type="OrthoDB" id="7869763at2"/>
<evidence type="ECO:0000313" key="2">
    <source>
        <dbReference type="Proteomes" id="UP000319148"/>
    </source>
</evidence>
<protein>
    <submittedName>
        <fullName evidence="1">Uncharacterized protein</fullName>
    </submittedName>
</protein>
<reference evidence="2" key="1">
    <citation type="submission" date="2019-06" db="EMBL/GenBank/DDBJ databases">
        <title>The complete genome of Emcibacter congregatus ZYLT.</title>
        <authorList>
            <person name="Zhao Z."/>
        </authorList>
    </citation>
    <scope>NUCLEOTIDE SEQUENCE [LARGE SCALE GENOMIC DNA]</scope>
    <source>
        <strain evidence="2">MCCC 1A06723</strain>
    </source>
</reference>
<dbReference type="EMBL" id="VFIY01000004">
    <property type="protein sequence ID" value="TPD62741.1"/>
    <property type="molecule type" value="Genomic_DNA"/>
</dbReference>
<keyword evidence="2" id="KW-1185">Reference proteome</keyword>
<evidence type="ECO:0000313" key="1">
    <source>
        <dbReference type="EMBL" id="TPD62741.1"/>
    </source>
</evidence>